<feature type="compositionally biased region" description="Polar residues" evidence="1">
    <location>
        <begin position="275"/>
        <end position="289"/>
    </location>
</feature>
<organism evidence="3 4">
    <name type="scientific">Gonapodya prolifera (strain JEL478)</name>
    <name type="common">Monoblepharis prolifera</name>
    <dbReference type="NCBI Taxonomy" id="1344416"/>
    <lineage>
        <taxon>Eukaryota</taxon>
        <taxon>Fungi</taxon>
        <taxon>Fungi incertae sedis</taxon>
        <taxon>Chytridiomycota</taxon>
        <taxon>Chytridiomycota incertae sedis</taxon>
        <taxon>Monoblepharidomycetes</taxon>
        <taxon>Monoblepharidales</taxon>
        <taxon>Gonapodyaceae</taxon>
        <taxon>Gonapodya</taxon>
    </lineage>
</organism>
<dbReference type="InterPro" id="IPR035969">
    <property type="entry name" value="Rab-GAP_TBC_sf"/>
</dbReference>
<feature type="domain" description="Rab-GAP TBC" evidence="2">
    <location>
        <begin position="210"/>
        <end position="479"/>
    </location>
</feature>
<keyword evidence="4" id="KW-1185">Reference proteome</keyword>
<evidence type="ECO:0000313" key="4">
    <source>
        <dbReference type="Proteomes" id="UP000070544"/>
    </source>
</evidence>
<sequence>MFNSLSSTPSQHSQHSQSHSRSSLARTLSTPANAHPPPSWSALPSESGALSQPSPALGQIRRDPAAAGKAARSYSASSTALAAKQPPTPQHMPGTRSPRQSPSNSVQHSPAPSSPSLSSPASRTNSIQSPSPSPSAAAHAPPSPSAPPRQTRLSYLRDPHAHFLLVAEEEARVAEGTSGGKQASKYAKMSAVLEGVNVDIDALRPLAWSGLPAPLRAMSWQILLAYMPANHERRTAAVERKRREYAEVWGGLGTVEDVGVVGEEVGKAAAEGERQTAQGNDNGSGQSGKTGDAELGRTRWKPKEGEGGVWHQISIDVPRTAASDTPMFQNKAVQDSLARLLYCWAIRHPASGYVQGINDLVNPLFVVFLGGFVDTPTHAPPSTLTPAILHAVEADTYWCLTRLLDGIQDNFTHGQPGVQRMVGRLGGLVRRIDAPLATHLAAQGVEFIQFAFRWINCLLTREMPLRLVVRMWDTYLSEPDGFSEFHLYVCAAFLVKWSEKLRGMEFGDILMFLQNPPTSSWDDRDIELLLSEAFMWKSLFHDAPRHLEGAVPGTPVG</sequence>
<feature type="compositionally biased region" description="Basic and acidic residues" evidence="1">
    <location>
        <begin position="291"/>
        <end position="305"/>
    </location>
</feature>
<dbReference type="Pfam" id="PF00566">
    <property type="entry name" value="RabGAP-TBC"/>
    <property type="match status" value="1"/>
</dbReference>
<dbReference type="EMBL" id="KQ965800">
    <property type="protein sequence ID" value="KXS11523.1"/>
    <property type="molecule type" value="Genomic_DNA"/>
</dbReference>
<dbReference type="SMART" id="SM00164">
    <property type="entry name" value="TBC"/>
    <property type="match status" value="1"/>
</dbReference>
<dbReference type="SUPFAM" id="SSF47923">
    <property type="entry name" value="Ypt/Rab-GAP domain of gyp1p"/>
    <property type="match status" value="2"/>
</dbReference>
<accession>A0A139A555</accession>
<feature type="compositionally biased region" description="Polar residues" evidence="1">
    <location>
        <begin position="42"/>
        <end position="54"/>
    </location>
</feature>
<dbReference type="PROSITE" id="PS50086">
    <property type="entry name" value="TBC_RABGAP"/>
    <property type="match status" value="1"/>
</dbReference>
<feature type="compositionally biased region" description="Low complexity" evidence="1">
    <location>
        <begin position="65"/>
        <end position="78"/>
    </location>
</feature>
<dbReference type="Gene3D" id="1.10.8.270">
    <property type="entry name" value="putative rabgap domain of human tbc1 domain family member 14 like domains"/>
    <property type="match status" value="1"/>
</dbReference>
<dbReference type="OrthoDB" id="26371at2759"/>
<dbReference type="PANTHER" id="PTHR22957">
    <property type="entry name" value="TBC1 DOMAIN FAMILY MEMBER GTPASE-ACTIVATING PROTEIN"/>
    <property type="match status" value="1"/>
</dbReference>
<dbReference type="InterPro" id="IPR000195">
    <property type="entry name" value="Rab-GAP-TBC_dom"/>
</dbReference>
<dbReference type="STRING" id="1344416.A0A139A555"/>
<feature type="region of interest" description="Disordered" evidence="1">
    <location>
        <begin position="1"/>
        <end position="152"/>
    </location>
</feature>
<gene>
    <name evidence="3" type="ORF">M427DRAFT_114895</name>
</gene>
<dbReference type="FunFam" id="1.10.472.80:FF:000001">
    <property type="entry name" value="TBC1 domain family member 22B"/>
    <property type="match status" value="1"/>
</dbReference>
<evidence type="ECO:0000313" key="3">
    <source>
        <dbReference type="EMBL" id="KXS11523.1"/>
    </source>
</evidence>
<dbReference type="AlphaFoldDB" id="A0A139A555"/>
<proteinExistence type="predicted"/>
<dbReference type="GO" id="GO:0005096">
    <property type="term" value="F:GTPase activator activity"/>
    <property type="evidence" value="ECO:0007669"/>
    <property type="project" value="TreeGrafter"/>
</dbReference>
<protein>
    <submittedName>
        <fullName evidence="3">RabGAP/TBC</fullName>
    </submittedName>
</protein>
<feature type="compositionally biased region" description="Polar residues" evidence="1">
    <location>
        <begin position="97"/>
        <end position="108"/>
    </location>
</feature>
<dbReference type="Gene3D" id="1.10.472.80">
    <property type="entry name" value="Ypt/Rab-GAP domain of gyp1p, domain 3"/>
    <property type="match status" value="1"/>
</dbReference>
<reference evidence="3 4" key="1">
    <citation type="journal article" date="2015" name="Genome Biol. Evol.">
        <title>Phylogenomic analyses indicate that early fungi evolved digesting cell walls of algal ancestors of land plants.</title>
        <authorList>
            <person name="Chang Y."/>
            <person name="Wang S."/>
            <person name="Sekimoto S."/>
            <person name="Aerts A.L."/>
            <person name="Choi C."/>
            <person name="Clum A."/>
            <person name="LaButti K.M."/>
            <person name="Lindquist E.A."/>
            <person name="Yee Ngan C."/>
            <person name="Ohm R.A."/>
            <person name="Salamov A.A."/>
            <person name="Grigoriev I.V."/>
            <person name="Spatafora J.W."/>
            <person name="Berbee M.L."/>
        </authorList>
    </citation>
    <scope>NUCLEOTIDE SEQUENCE [LARGE SCALE GENOMIC DNA]</scope>
    <source>
        <strain evidence="3 4">JEL478</strain>
    </source>
</reference>
<dbReference type="Proteomes" id="UP000070544">
    <property type="component" value="Unassembled WGS sequence"/>
</dbReference>
<evidence type="ECO:0000256" key="1">
    <source>
        <dbReference type="SAM" id="MobiDB-lite"/>
    </source>
</evidence>
<dbReference type="PANTHER" id="PTHR22957:SF26">
    <property type="entry name" value="LD44506P"/>
    <property type="match status" value="1"/>
</dbReference>
<feature type="compositionally biased region" description="Low complexity" evidence="1">
    <location>
        <begin position="109"/>
        <end position="122"/>
    </location>
</feature>
<dbReference type="OMA" id="SHYTAEM"/>
<feature type="compositionally biased region" description="Low complexity" evidence="1">
    <location>
        <begin position="1"/>
        <end position="23"/>
    </location>
</feature>
<feature type="region of interest" description="Disordered" evidence="1">
    <location>
        <begin position="269"/>
        <end position="305"/>
    </location>
</feature>
<evidence type="ECO:0000259" key="2">
    <source>
        <dbReference type="PROSITE" id="PS50086"/>
    </source>
</evidence>
<name>A0A139A555_GONPJ</name>